<evidence type="ECO:0000256" key="4">
    <source>
        <dbReference type="ARBA" id="ARBA00022490"/>
    </source>
</evidence>
<dbReference type="Gene3D" id="3.40.50.150">
    <property type="entry name" value="Vaccinia Virus protein VP39"/>
    <property type="match status" value="1"/>
</dbReference>
<dbReference type="EC" id="2.1.1.85" evidence="3"/>
<dbReference type="PANTHER" id="PTHR14614:SF39">
    <property type="entry name" value="HISTIDINE PROTEIN METHYLTRANSFERASE 1 HOMOLOG"/>
    <property type="match status" value="1"/>
</dbReference>
<dbReference type="SUPFAM" id="SSF53335">
    <property type="entry name" value="S-adenosyl-L-methionine-dependent methyltransferases"/>
    <property type="match status" value="1"/>
</dbReference>
<dbReference type="InterPro" id="IPR029063">
    <property type="entry name" value="SAM-dependent_MTases_sf"/>
</dbReference>
<evidence type="ECO:0000256" key="8">
    <source>
        <dbReference type="ARBA" id="ARBA00023242"/>
    </source>
</evidence>
<keyword evidence="4" id="KW-0963">Cytoplasm</keyword>
<keyword evidence="6" id="KW-0808">Transferase</keyword>
<dbReference type="Proteomes" id="UP000000702">
    <property type="component" value="Unassembled WGS sequence"/>
</dbReference>
<keyword evidence="11" id="KW-1185">Reference proteome</keyword>
<proteinExistence type="inferred from homology"/>
<name>F9WES8_TRYCI</name>
<dbReference type="AlphaFoldDB" id="F9WES8"/>
<dbReference type="PANTHER" id="PTHR14614">
    <property type="entry name" value="HEPATOCELLULAR CARCINOMA-ASSOCIATED ANTIGEN"/>
    <property type="match status" value="1"/>
</dbReference>
<protein>
    <recommendedName>
        <fullName evidence="3">protein-histidine N-methyltransferase</fullName>
        <ecNumber evidence="3">2.1.1.85</ecNumber>
    </recommendedName>
</protein>
<dbReference type="EMBL" id="CAEQ01002058">
    <property type="protein sequence ID" value="CCD15794.1"/>
    <property type="molecule type" value="Genomic_DNA"/>
</dbReference>
<dbReference type="Pfam" id="PF10294">
    <property type="entry name" value="Methyltransf_16"/>
    <property type="match status" value="1"/>
</dbReference>
<reference evidence="10 11" key="2">
    <citation type="journal article" date="2012" name="Proc. Natl. Acad. Sci. U.S.A.">
        <title>Antigenic diversity is generated by distinct evolutionary mechanisms in African trypanosome species.</title>
        <authorList>
            <person name="Jackson A.P."/>
            <person name="Berry A."/>
            <person name="Aslett M."/>
            <person name="Allison H.C."/>
            <person name="Burton P."/>
            <person name="Vavrova-Anderson J."/>
            <person name="Brown R."/>
            <person name="Browne H."/>
            <person name="Corton N."/>
            <person name="Hauser H."/>
            <person name="Gamble J."/>
            <person name="Gilderthorp R."/>
            <person name="Marcello L."/>
            <person name="McQuillan J."/>
            <person name="Otto T.D."/>
            <person name="Quail M.A."/>
            <person name="Sanders M.J."/>
            <person name="van Tonder A."/>
            <person name="Ginger M.L."/>
            <person name="Field M.C."/>
            <person name="Barry J.D."/>
            <person name="Hertz-Fowler C."/>
            <person name="Berriman M."/>
        </authorList>
    </citation>
    <scope>NUCLEOTIDE SEQUENCE [LARGE SCALE GENOMIC DNA]</scope>
    <source>
        <strain evidence="10 11">IL3000</strain>
    </source>
</reference>
<dbReference type="InterPro" id="IPR019410">
    <property type="entry name" value="Methyltransf_16"/>
</dbReference>
<keyword evidence="5" id="KW-0489">Methyltransferase</keyword>
<keyword evidence="8" id="KW-0539">Nucleus</keyword>
<dbReference type="VEuPathDB" id="TriTrypDB:TcIL3000_0_08050"/>
<dbReference type="GO" id="GO:0005737">
    <property type="term" value="C:cytoplasm"/>
    <property type="evidence" value="ECO:0007669"/>
    <property type="project" value="UniProtKB-SubCell"/>
</dbReference>
<dbReference type="GO" id="GO:0032259">
    <property type="term" value="P:methylation"/>
    <property type="evidence" value="ECO:0007669"/>
    <property type="project" value="UniProtKB-KW"/>
</dbReference>
<organism evidence="10 11">
    <name type="scientific">Trypanosoma congolense (strain IL3000)</name>
    <dbReference type="NCBI Taxonomy" id="1068625"/>
    <lineage>
        <taxon>Eukaryota</taxon>
        <taxon>Discoba</taxon>
        <taxon>Euglenozoa</taxon>
        <taxon>Kinetoplastea</taxon>
        <taxon>Metakinetoplastina</taxon>
        <taxon>Trypanosomatida</taxon>
        <taxon>Trypanosomatidae</taxon>
        <taxon>Trypanosoma</taxon>
        <taxon>Nannomonas</taxon>
    </lineage>
</organism>
<comment type="similarity">
    <text evidence="9">Belongs to the methyltransferase superfamily. METTL18 family.</text>
</comment>
<keyword evidence="7" id="KW-0949">S-adenosyl-L-methionine</keyword>
<evidence type="ECO:0000256" key="3">
    <source>
        <dbReference type="ARBA" id="ARBA00012533"/>
    </source>
</evidence>
<comment type="subcellular location">
    <subcellularLocation>
        <location evidence="2">Cytoplasm</location>
    </subcellularLocation>
    <subcellularLocation>
        <location evidence="1">Nucleus</location>
    </subcellularLocation>
</comment>
<gene>
    <name evidence="10" type="ORF">TCIL3000_0_08050</name>
</gene>
<comment type="caution">
    <text evidence="10">The sequence shown here is derived from an EMBL/GenBank/DDBJ whole genome shotgun (WGS) entry which is preliminary data.</text>
</comment>
<accession>F9WES8</accession>
<evidence type="ECO:0000313" key="11">
    <source>
        <dbReference type="Proteomes" id="UP000000702"/>
    </source>
</evidence>
<evidence type="ECO:0000313" key="10">
    <source>
        <dbReference type="EMBL" id="CCD15794.1"/>
    </source>
</evidence>
<evidence type="ECO:0000256" key="7">
    <source>
        <dbReference type="ARBA" id="ARBA00022691"/>
    </source>
</evidence>
<evidence type="ECO:0000256" key="1">
    <source>
        <dbReference type="ARBA" id="ARBA00004123"/>
    </source>
</evidence>
<evidence type="ECO:0000256" key="5">
    <source>
        <dbReference type="ARBA" id="ARBA00022603"/>
    </source>
</evidence>
<dbReference type="OMA" id="FTLCYQT"/>
<evidence type="ECO:0000256" key="9">
    <source>
        <dbReference type="ARBA" id="ARBA00038126"/>
    </source>
</evidence>
<reference evidence="11" key="1">
    <citation type="submission" date="2011-07" db="EMBL/GenBank/DDBJ databases">
        <title>Divergent evolution of antigenic variation in African trypanosomes.</title>
        <authorList>
            <person name="Jackson A.P."/>
            <person name="Berry A."/>
            <person name="Allison H.C."/>
            <person name="Burton P."/>
            <person name="Anderson J."/>
            <person name="Aslett M."/>
            <person name="Brown R."/>
            <person name="Corton N."/>
            <person name="Harris D."/>
            <person name="Hauser H."/>
            <person name="Gamble J."/>
            <person name="Gilderthorp R."/>
            <person name="McQuillan J."/>
            <person name="Quail M.A."/>
            <person name="Sanders M."/>
            <person name="Van Tonder A."/>
            <person name="Ginger M.L."/>
            <person name="Donelson J.E."/>
            <person name="Field M.C."/>
            <person name="Barry J.D."/>
            <person name="Berriman M."/>
            <person name="Hertz-Fowler C."/>
        </authorList>
    </citation>
    <scope>NUCLEOTIDE SEQUENCE [LARGE SCALE GENOMIC DNA]</scope>
    <source>
        <strain evidence="11">IL3000</strain>
    </source>
</reference>
<sequence>MSGGFHFKFSDDTAESTSVTTEATHSETQGTVEPVKSVPFLNAPVHLLTRQLLEEWCLLGQQNPQEQIELQCHKASGVPLLAHQRAPRVEELTVVGGREYRDIVPGKYYGGLKVWSCAPYLMEYMFDNRDMFRGLFRGTGEAVCDGTQGSVGNAFRYPIVIELGCGQGLPGVAALLIGARHVLFQDYNDEVLELCVKPNIGVNLRRHMEAAEACAEDDDMCPTIVQLVSGDWGDMHWDGVAGGSVAILGSDVTFDEEACRKLAQLLQRLLSSSSGMAWIASKQYYFGTSGGVLEFTQRCNECKLTVVEVSSSGAGGGMHRVILLVRYQG</sequence>
<evidence type="ECO:0000256" key="6">
    <source>
        <dbReference type="ARBA" id="ARBA00022679"/>
    </source>
</evidence>
<dbReference type="GO" id="GO:0005634">
    <property type="term" value="C:nucleus"/>
    <property type="evidence" value="ECO:0007669"/>
    <property type="project" value="UniProtKB-SubCell"/>
</dbReference>
<evidence type="ECO:0000256" key="2">
    <source>
        <dbReference type="ARBA" id="ARBA00004496"/>
    </source>
</evidence>
<dbReference type="GO" id="GO:0018064">
    <property type="term" value="F:protein-L-histidine N-tele-methyltransferase activity"/>
    <property type="evidence" value="ECO:0007669"/>
    <property type="project" value="UniProtKB-EC"/>
</dbReference>